<dbReference type="OrthoDB" id="9800168at2"/>
<accession>A0A437MWK2</accession>
<proteinExistence type="predicted"/>
<reference evidence="1 2" key="1">
    <citation type="submission" date="2019-01" db="EMBL/GenBank/DDBJ databases">
        <authorList>
            <person name="Chen W.-M."/>
        </authorList>
    </citation>
    <scope>NUCLEOTIDE SEQUENCE [LARGE SCALE GENOMIC DNA]</scope>
    <source>
        <strain evidence="1 2">YBJ-36</strain>
    </source>
</reference>
<dbReference type="EMBL" id="SACK01000002">
    <property type="protein sequence ID" value="RVU02009.1"/>
    <property type="molecule type" value="Genomic_DNA"/>
</dbReference>
<evidence type="ECO:0000313" key="2">
    <source>
        <dbReference type="Proteomes" id="UP000282759"/>
    </source>
</evidence>
<dbReference type="AlphaFoldDB" id="A0A437MWK2"/>
<protein>
    <recommendedName>
        <fullName evidence="3">Cysteine-rich CWC family protein</fullName>
    </recommendedName>
</protein>
<gene>
    <name evidence="1" type="ORF">EOD41_08645</name>
</gene>
<name>A0A437MWK2_9SPHI</name>
<comment type="caution">
    <text evidence="1">The sequence shown here is derived from an EMBL/GenBank/DDBJ whole genome shotgun (WGS) entry which is preliminary data.</text>
</comment>
<dbReference type="InterPro" id="IPR032720">
    <property type="entry name" value="Cys_rich_CWC"/>
</dbReference>
<sequence length="71" mass="8246">MLMHSKHEIIRCERCNGAFECKANSFTKCDCAKVPLTLNETQYISEQYDGCLCNQCLLIIKQEYHVWLSQA</sequence>
<organism evidence="1 2">
    <name type="scientific">Mucilaginibacter limnophilus</name>
    <dbReference type="NCBI Taxonomy" id="1932778"/>
    <lineage>
        <taxon>Bacteria</taxon>
        <taxon>Pseudomonadati</taxon>
        <taxon>Bacteroidota</taxon>
        <taxon>Sphingobacteriia</taxon>
        <taxon>Sphingobacteriales</taxon>
        <taxon>Sphingobacteriaceae</taxon>
        <taxon>Mucilaginibacter</taxon>
    </lineage>
</organism>
<evidence type="ECO:0008006" key="3">
    <source>
        <dbReference type="Google" id="ProtNLM"/>
    </source>
</evidence>
<dbReference type="Proteomes" id="UP000282759">
    <property type="component" value="Unassembled WGS sequence"/>
</dbReference>
<dbReference type="Pfam" id="PF14375">
    <property type="entry name" value="Cys_rich_CWC"/>
    <property type="match status" value="1"/>
</dbReference>
<evidence type="ECO:0000313" key="1">
    <source>
        <dbReference type="EMBL" id="RVU02009.1"/>
    </source>
</evidence>
<keyword evidence="2" id="KW-1185">Reference proteome</keyword>